<name>A0AA36HBI6_CYLNA</name>
<sequence>MDNMPAASSLQCVLLLSVAILCIVFLFNTTDWSKTASISILGATPLYKYKGDLPPEINEAYDEWHKCMSNILSPLLGDPEKLWSTFRDTIRNCREQTAMKKLNLTGVKNKDEFKYHLYNTTDVSVSCYFQNDKIMLELCG</sequence>
<keyword evidence="1" id="KW-0472">Membrane</keyword>
<evidence type="ECO:0000313" key="3">
    <source>
        <dbReference type="Proteomes" id="UP001176961"/>
    </source>
</evidence>
<keyword evidence="1" id="KW-1133">Transmembrane helix</keyword>
<evidence type="ECO:0000256" key="1">
    <source>
        <dbReference type="SAM" id="Phobius"/>
    </source>
</evidence>
<keyword evidence="3" id="KW-1185">Reference proteome</keyword>
<gene>
    <name evidence="2" type="ORF">CYNAS_LOCUS19545</name>
</gene>
<organism evidence="2 3">
    <name type="scientific">Cylicocyclus nassatus</name>
    <name type="common">Nematode worm</name>
    <dbReference type="NCBI Taxonomy" id="53992"/>
    <lineage>
        <taxon>Eukaryota</taxon>
        <taxon>Metazoa</taxon>
        <taxon>Ecdysozoa</taxon>
        <taxon>Nematoda</taxon>
        <taxon>Chromadorea</taxon>
        <taxon>Rhabditida</taxon>
        <taxon>Rhabditina</taxon>
        <taxon>Rhabditomorpha</taxon>
        <taxon>Strongyloidea</taxon>
        <taxon>Strongylidae</taxon>
        <taxon>Cylicocyclus</taxon>
    </lineage>
</organism>
<dbReference type="AlphaFoldDB" id="A0AA36HBI6"/>
<feature type="transmembrane region" description="Helical" evidence="1">
    <location>
        <begin position="6"/>
        <end position="27"/>
    </location>
</feature>
<keyword evidence="1" id="KW-0812">Transmembrane</keyword>
<accession>A0AA36HBI6</accession>
<protein>
    <submittedName>
        <fullName evidence="2">Uncharacterized protein</fullName>
    </submittedName>
</protein>
<comment type="caution">
    <text evidence="2">The sequence shown here is derived from an EMBL/GenBank/DDBJ whole genome shotgun (WGS) entry which is preliminary data.</text>
</comment>
<dbReference type="Proteomes" id="UP001176961">
    <property type="component" value="Unassembled WGS sequence"/>
</dbReference>
<evidence type="ECO:0000313" key="2">
    <source>
        <dbReference type="EMBL" id="CAJ0607562.1"/>
    </source>
</evidence>
<dbReference type="PANTHER" id="PTHR22989:SF3">
    <property type="entry name" value="METHYLTRANSFERASE FKBM DOMAIN-CONTAINING PROTEIN"/>
    <property type="match status" value="1"/>
</dbReference>
<dbReference type="PANTHER" id="PTHR22989">
    <property type="entry name" value="UNCHARACTERIZED DUF13 C.ELEGANS"/>
    <property type="match status" value="1"/>
</dbReference>
<proteinExistence type="predicted"/>
<reference evidence="2" key="1">
    <citation type="submission" date="2023-07" db="EMBL/GenBank/DDBJ databases">
        <authorList>
            <consortium name="CYATHOMIX"/>
        </authorList>
    </citation>
    <scope>NUCLEOTIDE SEQUENCE</scope>
    <source>
        <strain evidence="2">N/A</strain>
    </source>
</reference>
<dbReference type="EMBL" id="CATQJL010000316">
    <property type="protein sequence ID" value="CAJ0607562.1"/>
    <property type="molecule type" value="Genomic_DNA"/>
</dbReference>